<evidence type="ECO:0008006" key="7">
    <source>
        <dbReference type="Google" id="ProtNLM"/>
    </source>
</evidence>
<proteinExistence type="predicted"/>
<reference evidence="5 6" key="1">
    <citation type="submission" date="2017-09" db="EMBL/GenBank/DDBJ databases">
        <title>Depth-based differentiation of microbial function through sediment-hosted aquifers and enrichment of novel symbionts in the deep terrestrial subsurface.</title>
        <authorList>
            <person name="Probst A.J."/>
            <person name="Ladd B."/>
            <person name="Jarett J.K."/>
            <person name="Geller-Mcgrath D.E."/>
            <person name="Sieber C.M."/>
            <person name="Emerson J.B."/>
            <person name="Anantharaman K."/>
            <person name="Thomas B.C."/>
            <person name="Malmstrom R."/>
            <person name="Stieglmeier M."/>
            <person name="Klingl A."/>
            <person name="Woyke T."/>
            <person name="Ryan C.M."/>
            <person name="Banfield J.F."/>
        </authorList>
    </citation>
    <scope>NUCLEOTIDE SEQUENCE [LARGE SCALE GENOMIC DNA]</scope>
    <source>
        <strain evidence="5">CG22_combo_CG10-13_8_21_14_all_43_18</strain>
    </source>
</reference>
<evidence type="ECO:0000313" key="5">
    <source>
        <dbReference type="EMBL" id="PIP86790.1"/>
    </source>
</evidence>
<dbReference type="Proteomes" id="UP000231276">
    <property type="component" value="Unassembled WGS sequence"/>
</dbReference>
<keyword evidence="3" id="KW-0159">Chromosome partition</keyword>
<dbReference type="Pfam" id="PF04079">
    <property type="entry name" value="SMC_ScpB"/>
    <property type="match status" value="1"/>
</dbReference>
<dbReference type="AlphaFoldDB" id="A0A2H0DYX5"/>
<dbReference type="PANTHER" id="PTHR34298">
    <property type="entry name" value="SEGREGATION AND CONDENSATION PROTEIN B"/>
    <property type="match status" value="1"/>
</dbReference>
<dbReference type="InterPro" id="IPR036390">
    <property type="entry name" value="WH_DNA-bd_sf"/>
</dbReference>
<name>A0A2H0DYX5_9BACT</name>
<evidence type="ECO:0000256" key="2">
    <source>
        <dbReference type="ARBA" id="ARBA00022618"/>
    </source>
</evidence>
<keyword evidence="2" id="KW-0132">Cell division</keyword>
<dbReference type="InterPro" id="IPR036388">
    <property type="entry name" value="WH-like_DNA-bd_sf"/>
</dbReference>
<keyword evidence="4" id="KW-0131">Cell cycle</keyword>
<dbReference type="Gene3D" id="1.10.10.10">
    <property type="entry name" value="Winged helix-like DNA-binding domain superfamily/Winged helix DNA-binding domain"/>
    <property type="match status" value="2"/>
</dbReference>
<dbReference type="GO" id="GO:0051301">
    <property type="term" value="P:cell division"/>
    <property type="evidence" value="ECO:0007669"/>
    <property type="project" value="UniProtKB-KW"/>
</dbReference>
<evidence type="ECO:0000256" key="1">
    <source>
        <dbReference type="ARBA" id="ARBA00022490"/>
    </source>
</evidence>
<dbReference type="GO" id="GO:0051304">
    <property type="term" value="P:chromosome separation"/>
    <property type="evidence" value="ECO:0007669"/>
    <property type="project" value="InterPro"/>
</dbReference>
<dbReference type="PANTHER" id="PTHR34298:SF2">
    <property type="entry name" value="SEGREGATION AND CONDENSATION PROTEIN B"/>
    <property type="match status" value="1"/>
</dbReference>
<sequence length="181" mass="20329">MNLDSYIESILFFKGSPLSISSLSKILGKREDEIVEALSFLEKRLEGGGLVLSRLEDKVSLGTAPKASGFIETLIKEDLNKDIGKAGLETLSIILYRGPVSRGEVDHIRGVNSSFILRNLLVRGLVEKEKGREDLRVALYKPTIKLLSYLGVDDIRKMPGYEEARKKIEDFESDKKEKEEK</sequence>
<comment type="caution">
    <text evidence="5">The sequence shown here is derived from an EMBL/GenBank/DDBJ whole genome shotgun (WGS) entry which is preliminary data.</text>
</comment>
<evidence type="ECO:0000256" key="3">
    <source>
        <dbReference type="ARBA" id="ARBA00022829"/>
    </source>
</evidence>
<organism evidence="5 6">
    <name type="scientific">Candidatus Campbellbacteria bacterium CG22_combo_CG10-13_8_21_14_all_43_18</name>
    <dbReference type="NCBI Taxonomy" id="1974530"/>
    <lineage>
        <taxon>Bacteria</taxon>
        <taxon>Candidatus Campbelliibacteriota</taxon>
    </lineage>
</organism>
<protein>
    <recommendedName>
        <fullName evidence="7">SMC-Scp complex subunit ScpB</fullName>
    </recommendedName>
</protein>
<dbReference type="EMBL" id="PCTS01000003">
    <property type="protein sequence ID" value="PIP86790.1"/>
    <property type="molecule type" value="Genomic_DNA"/>
</dbReference>
<evidence type="ECO:0000313" key="6">
    <source>
        <dbReference type="Proteomes" id="UP000231276"/>
    </source>
</evidence>
<dbReference type="SUPFAM" id="SSF46785">
    <property type="entry name" value="Winged helix' DNA-binding domain"/>
    <property type="match status" value="2"/>
</dbReference>
<gene>
    <name evidence="5" type="ORF">COW82_00175</name>
</gene>
<evidence type="ECO:0000256" key="4">
    <source>
        <dbReference type="ARBA" id="ARBA00023306"/>
    </source>
</evidence>
<accession>A0A2H0DYX5</accession>
<dbReference type="InterPro" id="IPR005234">
    <property type="entry name" value="ScpB_csome_segregation"/>
</dbReference>
<keyword evidence="1" id="KW-0963">Cytoplasm</keyword>